<dbReference type="EMBL" id="RCHS01003258">
    <property type="protein sequence ID" value="RMX42804.1"/>
    <property type="molecule type" value="Genomic_DNA"/>
</dbReference>
<accession>A0A3M6TNJ7</accession>
<comment type="caution">
    <text evidence="1">The sequence shown here is derived from an EMBL/GenBank/DDBJ whole genome shotgun (WGS) entry which is preliminary data.</text>
</comment>
<sequence>MGDVHIDAGIQAVVVADNRTRDDTRSSDLHRLRKSLLDIIIYGFPEEYQLIIREESTPTLHAVIAEVTKLNNRKKPQKDAVYFQPEDNPETIAKKNARSGSRETAKRLGLGEDVKVQLNSGKGWRWAERVNMQEIIKYGHSWQKTYNIYLHVGCIFLSRCEGISKISLEGMQSVILAQLEMSHFWLTNPLKQPKLAISVYDQDKLRGPSLPPAKERKEVWMGK</sequence>
<protein>
    <submittedName>
        <fullName evidence="1">Uncharacterized protein</fullName>
    </submittedName>
</protein>
<gene>
    <name evidence="1" type="ORF">pdam_00022501</name>
</gene>
<proteinExistence type="predicted"/>
<keyword evidence="2" id="KW-1185">Reference proteome</keyword>
<dbReference type="Proteomes" id="UP000275408">
    <property type="component" value="Unassembled WGS sequence"/>
</dbReference>
<evidence type="ECO:0000313" key="1">
    <source>
        <dbReference type="EMBL" id="RMX42804.1"/>
    </source>
</evidence>
<reference evidence="1 2" key="1">
    <citation type="journal article" date="2018" name="Sci. Rep.">
        <title>Comparative analysis of the Pocillopora damicornis genome highlights role of immune system in coral evolution.</title>
        <authorList>
            <person name="Cunning R."/>
            <person name="Bay R.A."/>
            <person name="Gillette P."/>
            <person name="Baker A.C."/>
            <person name="Traylor-Knowles N."/>
        </authorList>
    </citation>
    <scope>NUCLEOTIDE SEQUENCE [LARGE SCALE GENOMIC DNA]</scope>
    <source>
        <strain evidence="1">RSMAS</strain>
        <tissue evidence="1">Whole animal</tissue>
    </source>
</reference>
<name>A0A3M6TNJ7_POCDA</name>
<organism evidence="1 2">
    <name type="scientific">Pocillopora damicornis</name>
    <name type="common">Cauliflower coral</name>
    <name type="synonym">Millepora damicornis</name>
    <dbReference type="NCBI Taxonomy" id="46731"/>
    <lineage>
        <taxon>Eukaryota</taxon>
        <taxon>Metazoa</taxon>
        <taxon>Cnidaria</taxon>
        <taxon>Anthozoa</taxon>
        <taxon>Hexacorallia</taxon>
        <taxon>Scleractinia</taxon>
        <taxon>Astrocoeniina</taxon>
        <taxon>Pocilloporidae</taxon>
        <taxon>Pocillopora</taxon>
    </lineage>
</organism>
<dbReference type="AlphaFoldDB" id="A0A3M6TNJ7"/>
<evidence type="ECO:0000313" key="2">
    <source>
        <dbReference type="Proteomes" id="UP000275408"/>
    </source>
</evidence>